<keyword evidence="12" id="KW-1185">Reference proteome</keyword>
<evidence type="ECO:0000256" key="5">
    <source>
        <dbReference type="ARBA" id="ARBA00022741"/>
    </source>
</evidence>
<dbReference type="GO" id="GO:0140359">
    <property type="term" value="F:ABC-type transporter activity"/>
    <property type="evidence" value="ECO:0007669"/>
    <property type="project" value="InterPro"/>
</dbReference>
<gene>
    <name evidence="11" type="ORF">OCU04_000954</name>
</gene>
<comment type="caution">
    <text evidence="11">The sequence shown here is derived from an EMBL/GenBank/DDBJ whole genome shotgun (WGS) entry which is preliminary data.</text>
</comment>
<evidence type="ECO:0000256" key="3">
    <source>
        <dbReference type="ARBA" id="ARBA00022448"/>
    </source>
</evidence>
<dbReference type="Pfam" id="PF19055">
    <property type="entry name" value="ABC2_membrane_7"/>
    <property type="match status" value="1"/>
</dbReference>
<dbReference type="EMBL" id="JAPEIS010000001">
    <property type="protein sequence ID" value="KAJ8070581.1"/>
    <property type="molecule type" value="Genomic_DNA"/>
</dbReference>
<feature type="domain" description="ABC transporter" evidence="10">
    <location>
        <begin position="60"/>
        <end position="304"/>
    </location>
</feature>
<organism evidence="11 12">
    <name type="scientific">Sclerotinia nivalis</name>
    <dbReference type="NCBI Taxonomy" id="352851"/>
    <lineage>
        <taxon>Eukaryota</taxon>
        <taxon>Fungi</taxon>
        <taxon>Dikarya</taxon>
        <taxon>Ascomycota</taxon>
        <taxon>Pezizomycotina</taxon>
        <taxon>Leotiomycetes</taxon>
        <taxon>Helotiales</taxon>
        <taxon>Sclerotiniaceae</taxon>
        <taxon>Sclerotinia</taxon>
    </lineage>
</organism>
<dbReference type="Proteomes" id="UP001152300">
    <property type="component" value="Unassembled WGS sequence"/>
</dbReference>
<name>A0A9X0AX61_9HELO</name>
<comment type="similarity">
    <text evidence="2">Belongs to the ABC transporter superfamily. ABCG family. PDR (TC 3.A.1.205) subfamily.</text>
</comment>
<dbReference type="InterPro" id="IPR043926">
    <property type="entry name" value="ABCG_dom"/>
</dbReference>
<dbReference type="InterPro" id="IPR003439">
    <property type="entry name" value="ABC_transporter-like_ATP-bd"/>
</dbReference>
<keyword evidence="9" id="KW-0732">Signal</keyword>
<dbReference type="GO" id="GO:0016887">
    <property type="term" value="F:ATP hydrolysis activity"/>
    <property type="evidence" value="ECO:0007669"/>
    <property type="project" value="InterPro"/>
</dbReference>
<dbReference type="InterPro" id="IPR010929">
    <property type="entry name" value="PDR_CDR_ABC"/>
</dbReference>
<feature type="signal peptide" evidence="9">
    <location>
        <begin position="1"/>
        <end position="21"/>
    </location>
</feature>
<dbReference type="OrthoDB" id="245989at2759"/>
<evidence type="ECO:0000259" key="10">
    <source>
        <dbReference type="PROSITE" id="PS50893"/>
    </source>
</evidence>
<dbReference type="FunFam" id="3.40.50.300:FF:000054">
    <property type="entry name" value="ABC multidrug transporter atrF"/>
    <property type="match status" value="1"/>
</dbReference>
<evidence type="ECO:0000256" key="7">
    <source>
        <dbReference type="ARBA" id="ARBA00022989"/>
    </source>
</evidence>
<dbReference type="PROSITE" id="PS50893">
    <property type="entry name" value="ABC_TRANSPORTER_2"/>
    <property type="match status" value="1"/>
</dbReference>
<sequence>MNFGIINALMIIFCTIHLLAAEYIPAQRSKGEVLLFHRGRHGKKQSQRGLDAENPDVSPIFAQDIDKQVASKACDEHSDAIMRPSSVLHWNNLSYEGVTGAGKTTLLDVLANRATFGTASGEVCIDGTPRDASFQRKIGYVQQEDIHLPTATVREALEFSALLRKSGSTSRKEKLDYVKNVIEVLDMGSYSEAVVGYAGSGLNIEQRKRLSIGVELVAKPELVLFLDEPTSGLDSQTAWSTCSLLRKLADHGQAVLCTIHQPSSQLFRIFDCLLLVNDHGETVYFGDIGQGASKLIGYFEALGAPMYRPENNPAEWVLNVISHNIHSSMSTMRSEKSPAETDFREWDSNWSQKWSESPQHQAAQQYLQQFTMASDSSPEGKAVRTPVRSEYATSFFRQLVIVTELIKISAPSFPQKTFLAFGSLFIEHLH</sequence>
<feature type="chain" id="PRO_5040855774" description="ABC transporter domain-containing protein" evidence="9">
    <location>
        <begin position="22"/>
        <end position="430"/>
    </location>
</feature>
<accession>A0A9X0AX61</accession>
<evidence type="ECO:0000313" key="11">
    <source>
        <dbReference type="EMBL" id="KAJ8070581.1"/>
    </source>
</evidence>
<dbReference type="Pfam" id="PF06422">
    <property type="entry name" value="PDR_CDR"/>
    <property type="match status" value="1"/>
</dbReference>
<evidence type="ECO:0000256" key="8">
    <source>
        <dbReference type="ARBA" id="ARBA00023136"/>
    </source>
</evidence>
<evidence type="ECO:0000256" key="1">
    <source>
        <dbReference type="ARBA" id="ARBA00004141"/>
    </source>
</evidence>
<keyword evidence="6" id="KW-0067">ATP-binding</keyword>
<evidence type="ECO:0000256" key="2">
    <source>
        <dbReference type="ARBA" id="ARBA00006012"/>
    </source>
</evidence>
<dbReference type="GO" id="GO:0005524">
    <property type="term" value="F:ATP binding"/>
    <property type="evidence" value="ECO:0007669"/>
    <property type="project" value="UniProtKB-KW"/>
</dbReference>
<evidence type="ECO:0000256" key="6">
    <source>
        <dbReference type="ARBA" id="ARBA00022840"/>
    </source>
</evidence>
<keyword evidence="4" id="KW-0812">Transmembrane</keyword>
<dbReference type="AlphaFoldDB" id="A0A9X0AX61"/>
<protein>
    <recommendedName>
        <fullName evidence="10">ABC transporter domain-containing protein</fullName>
    </recommendedName>
</protein>
<dbReference type="SUPFAM" id="SSF52540">
    <property type="entry name" value="P-loop containing nucleoside triphosphate hydrolases"/>
    <property type="match status" value="1"/>
</dbReference>
<keyword evidence="3" id="KW-0813">Transport</keyword>
<dbReference type="Pfam" id="PF00005">
    <property type="entry name" value="ABC_tran"/>
    <property type="match status" value="1"/>
</dbReference>
<dbReference type="Gene3D" id="3.40.50.300">
    <property type="entry name" value="P-loop containing nucleotide triphosphate hydrolases"/>
    <property type="match status" value="1"/>
</dbReference>
<keyword evidence="5" id="KW-0547">Nucleotide-binding</keyword>
<comment type="subcellular location">
    <subcellularLocation>
        <location evidence="1">Membrane</location>
        <topology evidence="1">Multi-pass membrane protein</topology>
    </subcellularLocation>
</comment>
<reference evidence="11" key="1">
    <citation type="submission" date="2022-11" db="EMBL/GenBank/DDBJ databases">
        <title>Genome Resource of Sclerotinia nivalis Strain SnTB1, a Plant Pathogen Isolated from American Ginseng.</title>
        <authorList>
            <person name="Fan S."/>
        </authorList>
    </citation>
    <scope>NUCLEOTIDE SEQUENCE</scope>
    <source>
        <strain evidence="11">SnTB1</strain>
    </source>
</reference>
<dbReference type="InterPro" id="IPR003593">
    <property type="entry name" value="AAA+_ATPase"/>
</dbReference>
<evidence type="ECO:0000313" key="12">
    <source>
        <dbReference type="Proteomes" id="UP001152300"/>
    </source>
</evidence>
<dbReference type="PANTHER" id="PTHR19241">
    <property type="entry name" value="ATP-BINDING CASSETTE TRANSPORTER"/>
    <property type="match status" value="1"/>
</dbReference>
<keyword evidence="8" id="KW-0472">Membrane</keyword>
<dbReference type="SMART" id="SM00382">
    <property type="entry name" value="AAA"/>
    <property type="match status" value="1"/>
</dbReference>
<dbReference type="GO" id="GO:0016020">
    <property type="term" value="C:membrane"/>
    <property type="evidence" value="ECO:0007669"/>
    <property type="project" value="UniProtKB-SubCell"/>
</dbReference>
<dbReference type="InterPro" id="IPR027417">
    <property type="entry name" value="P-loop_NTPase"/>
</dbReference>
<proteinExistence type="inferred from homology"/>
<evidence type="ECO:0000256" key="9">
    <source>
        <dbReference type="SAM" id="SignalP"/>
    </source>
</evidence>
<evidence type="ECO:0000256" key="4">
    <source>
        <dbReference type="ARBA" id="ARBA00022692"/>
    </source>
</evidence>
<keyword evidence="7" id="KW-1133">Transmembrane helix</keyword>